<dbReference type="EMBL" id="JAEPRE010000159">
    <property type="protein sequence ID" value="KAG2231243.1"/>
    <property type="molecule type" value="Genomic_DNA"/>
</dbReference>
<feature type="region of interest" description="Disordered" evidence="1">
    <location>
        <begin position="101"/>
        <end position="129"/>
    </location>
</feature>
<dbReference type="Proteomes" id="UP000613177">
    <property type="component" value="Unassembled WGS sequence"/>
</dbReference>
<gene>
    <name evidence="2" type="ORF">INT48_006818</name>
</gene>
<evidence type="ECO:0000313" key="3">
    <source>
        <dbReference type="Proteomes" id="UP000613177"/>
    </source>
</evidence>
<feature type="compositionally biased region" description="Basic residues" evidence="1">
    <location>
        <begin position="102"/>
        <end position="114"/>
    </location>
</feature>
<keyword evidence="3" id="KW-1185">Reference proteome</keyword>
<reference evidence="2" key="1">
    <citation type="submission" date="2021-01" db="EMBL/GenBank/DDBJ databases">
        <title>Metabolic potential, ecology and presence of endohyphal bacteria is reflected in genomic diversity of Mucoromycotina.</title>
        <authorList>
            <person name="Muszewska A."/>
            <person name="Okrasinska A."/>
            <person name="Steczkiewicz K."/>
            <person name="Drgas O."/>
            <person name="Orlowska M."/>
            <person name="Perlinska-Lenart U."/>
            <person name="Aleksandrzak-Piekarczyk T."/>
            <person name="Szatraj K."/>
            <person name="Zielenkiewicz U."/>
            <person name="Pilsyk S."/>
            <person name="Malc E."/>
            <person name="Mieczkowski P."/>
            <person name="Kruszewska J.S."/>
            <person name="Biernat P."/>
            <person name="Pawlowska J."/>
        </authorList>
    </citation>
    <scope>NUCLEOTIDE SEQUENCE</scope>
    <source>
        <strain evidence="2">WA0000018081</strain>
    </source>
</reference>
<feature type="compositionally biased region" description="Polar residues" evidence="1">
    <location>
        <begin position="119"/>
        <end position="129"/>
    </location>
</feature>
<sequence>QVFDFEHLRLDLNYNGKQMFTNMVRTNYYGIDFILAGPERQSDKLPNLDLNDFTPEEINEHFHLWGIDPGQVNIFTASDGYDTDPHQLRKYSIAEYYTRAESKKKKPTYSKLQKRGSPISRSRTMNYSS</sequence>
<evidence type="ECO:0000256" key="1">
    <source>
        <dbReference type="SAM" id="MobiDB-lite"/>
    </source>
</evidence>
<comment type="caution">
    <text evidence="2">The sequence shown here is derived from an EMBL/GenBank/DDBJ whole genome shotgun (WGS) entry which is preliminary data.</text>
</comment>
<feature type="non-terminal residue" evidence="2">
    <location>
        <position position="1"/>
    </location>
</feature>
<evidence type="ECO:0000313" key="2">
    <source>
        <dbReference type="EMBL" id="KAG2231243.1"/>
    </source>
</evidence>
<accession>A0A8H7SMU5</accession>
<proteinExistence type="predicted"/>
<protein>
    <submittedName>
        <fullName evidence="2">Uncharacterized protein</fullName>
    </submittedName>
</protein>
<organism evidence="2 3">
    <name type="scientific">Thamnidium elegans</name>
    <dbReference type="NCBI Taxonomy" id="101142"/>
    <lineage>
        <taxon>Eukaryota</taxon>
        <taxon>Fungi</taxon>
        <taxon>Fungi incertae sedis</taxon>
        <taxon>Mucoromycota</taxon>
        <taxon>Mucoromycotina</taxon>
        <taxon>Mucoromycetes</taxon>
        <taxon>Mucorales</taxon>
        <taxon>Mucorineae</taxon>
        <taxon>Mucoraceae</taxon>
        <taxon>Thamnidium</taxon>
    </lineage>
</organism>
<name>A0A8H7SMU5_9FUNG</name>
<dbReference type="AlphaFoldDB" id="A0A8H7SMU5"/>